<accession>A0A5B7H8B1</accession>
<dbReference type="EMBL" id="VSRR010023158">
    <property type="protein sequence ID" value="MPC65288.1"/>
    <property type="molecule type" value="Genomic_DNA"/>
</dbReference>
<keyword evidence="2" id="KW-1185">Reference proteome</keyword>
<comment type="caution">
    <text evidence="1">The sequence shown here is derived from an EMBL/GenBank/DDBJ whole genome shotgun (WGS) entry which is preliminary data.</text>
</comment>
<protein>
    <submittedName>
        <fullName evidence="1">Uncharacterized protein</fullName>
    </submittedName>
</protein>
<evidence type="ECO:0000313" key="2">
    <source>
        <dbReference type="Proteomes" id="UP000324222"/>
    </source>
</evidence>
<name>A0A5B7H8B1_PORTR</name>
<proteinExistence type="predicted"/>
<dbReference type="Proteomes" id="UP000324222">
    <property type="component" value="Unassembled WGS sequence"/>
</dbReference>
<organism evidence="1 2">
    <name type="scientific">Portunus trituberculatus</name>
    <name type="common">Swimming crab</name>
    <name type="synonym">Neptunus trituberculatus</name>
    <dbReference type="NCBI Taxonomy" id="210409"/>
    <lineage>
        <taxon>Eukaryota</taxon>
        <taxon>Metazoa</taxon>
        <taxon>Ecdysozoa</taxon>
        <taxon>Arthropoda</taxon>
        <taxon>Crustacea</taxon>
        <taxon>Multicrustacea</taxon>
        <taxon>Malacostraca</taxon>
        <taxon>Eumalacostraca</taxon>
        <taxon>Eucarida</taxon>
        <taxon>Decapoda</taxon>
        <taxon>Pleocyemata</taxon>
        <taxon>Brachyura</taxon>
        <taxon>Eubrachyura</taxon>
        <taxon>Portunoidea</taxon>
        <taxon>Portunidae</taxon>
        <taxon>Portuninae</taxon>
        <taxon>Portunus</taxon>
    </lineage>
</organism>
<sequence length="83" mass="9579">MFSWHFLTLPPDTHLPHPASSLTFHLLQPNTGAVSRFRSNERGNYLLEYRDIKLLEAIFPTILKGAAINLDCRRRLKSRDFGV</sequence>
<dbReference type="AlphaFoldDB" id="A0A5B7H8B1"/>
<reference evidence="1 2" key="1">
    <citation type="submission" date="2019-05" db="EMBL/GenBank/DDBJ databases">
        <title>Another draft genome of Portunus trituberculatus and its Hox gene families provides insights of decapod evolution.</title>
        <authorList>
            <person name="Jeong J.-H."/>
            <person name="Song I."/>
            <person name="Kim S."/>
            <person name="Choi T."/>
            <person name="Kim D."/>
            <person name="Ryu S."/>
            <person name="Kim W."/>
        </authorList>
    </citation>
    <scope>NUCLEOTIDE SEQUENCE [LARGE SCALE GENOMIC DNA]</scope>
    <source>
        <tissue evidence="1">Muscle</tissue>
    </source>
</reference>
<gene>
    <name evidence="1" type="ORF">E2C01_059421</name>
</gene>
<evidence type="ECO:0000313" key="1">
    <source>
        <dbReference type="EMBL" id="MPC65288.1"/>
    </source>
</evidence>